<name>A0A6L7FZL3_9RHOB</name>
<dbReference type="EMBL" id="WUMU01000003">
    <property type="protein sequence ID" value="MXN17251.1"/>
    <property type="molecule type" value="Genomic_DNA"/>
</dbReference>
<keyword evidence="3" id="KW-1185">Reference proteome</keyword>
<dbReference type="Proteomes" id="UP000477911">
    <property type="component" value="Unassembled WGS sequence"/>
</dbReference>
<comment type="caution">
    <text evidence="2">The sequence shown here is derived from an EMBL/GenBank/DDBJ whole genome shotgun (WGS) entry which is preliminary data.</text>
</comment>
<sequence length="92" mass="10337">MIRLSGRLICPTPEAVGRLNRHLPEHTALTRAEPGCLSFEVTPTVDPLVWRVEEKFTDRAAFDAHQARTGASRWAEVTADITRDYEISDTES</sequence>
<dbReference type="InterPro" id="IPR011008">
    <property type="entry name" value="Dimeric_a/b-barrel"/>
</dbReference>
<reference evidence="2 3" key="1">
    <citation type="submission" date="2019-12" db="EMBL/GenBank/DDBJ databases">
        <authorList>
            <person name="Li M."/>
        </authorList>
    </citation>
    <scope>NUCLEOTIDE SEQUENCE [LARGE SCALE GENOMIC DNA]</scope>
    <source>
        <strain evidence="2 3">GBMRC 2024</strain>
    </source>
</reference>
<dbReference type="AlphaFoldDB" id="A0A6L7FZL3"/>
<dbReference type="Pfam" id="PF03992">
    <property type="entry name" value="ABM"/>
    <property type="match status" value="1"/>
</dbReference>
<gene>
    <name evidence="2" type="ORF">GR170_05345</name>
</gene>
<dbReference type="GO" id="GO:0004497">
    <property type="term" value="F:monooxygenase activity"/>
    <property type="evidence" value="ECO:0007669"/>
    <property type="project" value="UniProtKB-KW"/>
</dbReference>
<proteinExistence type="predicted"/>
<accession>A0A6L7FZL3</accession>
<organism evidence="2 3">
    <name type="scientific">Pseudooceanicola albus</name>
    <dbReference type="NCBI Taxonomy" id="2692189"/>
    <lineage>
        <taxon>Bacteria</taxon>
        <taxon>Pseudomonadati</taxon>
        <taxon>Pseudomonadota</taxon>
        <taxon>Alphaproteobacteria</taxon>
        <taxon>Rhodobacterales</taxon>
        <taxon>Paracoccaceae</taxon>
        <taxon>Pseudooceanicola</taxon>
    </lineage>
</organism>
<feature type="domain" description="ABM" evidence="1">
    <location>
        <begin position="11"/>
        <end position="76"/>
    </location>
</feature>
<protein>
    <submittedName>
        <fullName evidence="2">Antibiotic biosynthesis monooxygenase</fullName>
    </submittedName>
</protein>
<dbReference type="Gene3D" id="3.30.70.100">
    <property type="match status" value="1"/>
</dbReference>
<evidence type="ECO:0000313" key="2">
    <source>
        <dbReference type="EMBL" id="MXN17251.1"/>
    </source>
</evidence>
<keyword evidence="2" id="KW-0503">Monooxygenase</keyword>
<dbReference type="RefSeq" id="WP_160892344.1">
    <property type="nucleotide sequence ID" value="NZ_WUMU01000003.1"/>
</dbReference>
<evidence type="ECO:0000313" key="3">
    <source>
        <dbReference type="Proteomes" id="UP000477911"/>
    </source>
</evidence>
<evidence type="ECO:0000259" key="1">
    <source>
        <dbReference type="Pfam" id="PF03992"/>
    </source>
</evidence>
<dbReference type="InterPro" id="IPR007138">
    <property type="entry name" value="ABM_dom"/>
</dbReference>
<keyword evidence="2" id="KW-0560">Oxidoreductase</keyword>
<dbReference type="SUPFAM" id="SSF54909">
    <property type="entry name" value="Dimeric alpha+beta barrel"/>
    <property type="match status" value="1"/>
</dbReference>